<keyword evidence="6" id="KW-1185">Reference proteome</keyword>
<dbReference type="InterPro" id="IPR009000">
    <property type="entry name" value="Transl_B-barrel_sf"/>
</dbReference>
<dbReference type="GO" id="GO:0005524">
    <property type="term" value="F:ATP binding"/>
    <property type="evidence" value="ECO:0007669"/>
    <property type="project" value="InterPro"/>
</dbReference>
<dbReference type="GO" id="GO:0005737">
    <property type="term" value="C:cytoplasm"/>
    <property type="evidence" value="ECO:0007669"/>
    <property type="project" value="UniProtKB-SubCell"/>
</dbReference>
<proteinExistence type="inferred from homology"/>
<protein>
    <recommendedName>
        <fullName evidence="4">Alanyl-transfer RNA synthetases family profile domain-containing protein</fullName>
    </recommendedName>
</protein>
<reference evidence="5 6" key="1">
    <citation type="submission" date="2019-03" db="EMBL/GenBank/DDBJ databases">
        <title>The genome sequence of a newly discovered highly antifungal drug resistant Aspergillus species, Aspergillus tanneri NIH 1004.</title>
        <authorList>
            <person name="Mounaud S."/>
            <person name="Singh I."/>
            <person name="Joardar V."/>
            <person name="Pakala S."/>
            <person name="Pakala S."/>
            <person name="Venepally P."/>
            <person name="Hoover J."/>
            <person name="Nierman W."/>
            <person name="Chung J."/>
            <person name="Losada L."/>
        </authorList>
    </citation>
    <scope>NUCLEOTIDE SEQUENCE [LARGE SCALE GENOMIC DNA]</scope>
    <source>
        <strain evidence="5 6">NIH1004</strain>
    </source>
</reference>
<comment type="caution">
    <text evidence="5">The sequence shown here is derived from an EMBL/GenBank/DDBJ whole genome shotgun (WGS) entry which is preliminary data.</text>
</comment>
<dbReference type="SUPFAM" id="SSF50447">
    <property type="entry name" value="Translation proteins"/>
    <property type="match status" value="1"/>
</dbReference>
<dbReference type="VEuPathDB" id="FungiDB:EYZ11_006913"/>
<evidence type="ECO:0000259" key="4">
    <source>
        <dbReference type="PROSITE" id="PS50860"/>
    </source>
</evidence>
<dbReference type="InterPro" id="IPR018165">
    <property type="entry name" value="Ala-tRNA-synth_IIc_core"/>
</dbReference>
<comment type="similarity">
    <text evidence="3">Belongs to the class-II aminoacyl-tRNA synthetase family. Alax-L subfamily.</text>
</comment>
<dbReference type="AlphaFoldDB" id="A0A4S3JGP2"/>
<evidence type="ECO:0000313" key="5">
    <source>
        <dbReference type="EMBL" id="THC93598.1"/>
    </source>
</evidence>
<evidence type="ECO:0000256" key="1">
    <source>
        <dbReference type="ARBA" id="ARBA00001947"/>
    </source>
</evidence>
<organism evidence="5 6">
    <name type="scientific">Aspergillus tanneri</name>
    <dbReference type="NCBI Taxonomy" id="1220188"/>
    <lineage>
        <taxon>Eukaryota</taxon>
        <taxon>Fungi</taxon>
        <taxon>Dikarya</taxon>
        <taxon>Ascomycota</taxon>
        <taxon>Pezizomycotina</taxon>
        <taxon>Eurotiomycetes</taxon>
        <taxon>Eurotiomycetidae</taxon>
        <taxon>Eurotiales</taxon>
        <taxon>Aspergillaceae</taxon>
        <taxon>Aspergillus</taxon>
        <taxon>Aspergillus subgen. Circumdati</taxon>
    </lineage>
</organism>
<dbReference type="Proteomes" id="UP000308092">
    <property type="component" value="Unassembled WGS sequence"/>
</dbReference>
<feature type="domain" description="Alanyl-transfer RNA synthetases family profile" evidence="4">
    <location>
        <begin position="22"/>
        <end position="276"/>
    </location>
</feature>
<dbReference type="STRING" id="1220188.A0A4S3JGP2"/>
<dbReference type="InterPro" id="IPR051335">
    <property type="entry name" value="Alanyl-tRNA_Editing_Enzymes"/>
</dbReference>
<comment type="cofactor">
    <cofactor evidence="1">
        <name>Zn(2+)</name>
        <dbReference type="ChEBI" id="CHEBI:29105"/>
    </cofactor>
</comment>
<evidence type="ECO:0000256" key="3">
    <source>
        <dbReference type="ARBA" id="ARBA00008429"/>
    </source>
</evidence>
<dbReference type="EMBL" id="SOSA01000255">
    <property type="protein sequence ID" value="THC93598.1"/>
    <property type="molecule type" value="Genomic_DNA"/>
</dbReference>
<dbReference type="GO" id="GO:0003676">
    <property type="term" value="F:nucleic acid binding"/>
    <property type="evidence" value="ECO:0007669"/>
    <property type="project" value="InterPro"/>
</dbReference>
<dbReference type="PROSITE" id="PS50860">
    <property type="entry name" value="AA_TRNA_LIGASE_II_ALA"/>
    <property type="match status" value="1"/>
</dbReference>
<dbReference type="GO" id="GO:0006419">
    <property type="term" value="P:alanyl-tRNA aminoacylation"/>
    <property type="evidence" value="ECO:0007669"/>
    <property type="project" value="InterPro"/>
</dbReference>
<sequence length="296" mass="32598">MAFILLYARDCNGIFDYLLDHTEALYLDNASLQEITTEILSCQPICELPDHEKTLAKNIALGDLAITTRQTVFYPQGGGQPSDTGVISITASPNNNSDTSAESVLFQVLLVRKSTSGRILHFGQFLPSNTSPCFADGQLVSQRIDSARREYHSRLHTAGHIIGLAMRLLTPILGERKKVKANHAPREACMEFEGLLYNEHKPVIEETINKLVQKALPVKISWWEESEIEKLSLNMVEGLQLGGNGLVRIAEIGDIDANPCGGTHVEHTGLTGPITIRKISRQKGVSRLSYEVPVSL</sequence>
<dbReference type="Gene3D" id="3.30.980.10">
    <property type="entry name" value="Threonyl-trna Synthetase, Chain A, domain 2"/>
    <property type="match status" value="1"/>
</dbReference>
<evidence type="ECO:0000256" key="2">
    <source>
        <dbReference type="ARBA" id="ARBA00004496"/>
    </source>
</evidence>
<dbReference type="InterPro" id="IPR018163">
    <property type="entry name" value="Thr/Ala-tRNA-synth_IIc_edit"/>
</dbReference>
<dbReference type="GO" id="GO:0004813">
    <property type="term" value="F:alanine-tRNA ligase activity"/>
    <property type="evidence" value="ECO:0007669"/>
    <property type="project" value="InterPro"/>
</dbReference>
<comment type="subcellular location">
    <subcellularLocation>
        <location evidence="2">Cytoplasm</location>
    </subcellularLocation>
</comment>
<dbReference type="Pfam" id="PF07973">
    <property type="entry name" value="tRNA_SAD"/>
    <property type="match status" value="1"/>
</dbReference>
<name>A0A4S3JGP2_9EURO</name>
<gene>
    <name evidence="5" type="ORF">EYZ11_006913</name>
</gene>
<dbReference type="PANTHER" id="PTHR43462:SF2">
    <property type="entry name" value="THREONYL AND ALANYL TRNA SYNTHETASE SECOND ADDITIONAL DOMAIN-CONTAINING PROTEIN"/>
    <property type="match status" value="1"/>
</dbReference>
<dbReference type="SUPFAM" id="SSF55186">
    <property type="entry name" value="ThrRS/AlaRS common domain"/>
    <property type="match status" value="1"/>
</dbReference>
<dbReference type="InterPro" id="IPR012947">
    <property type="entry name" value="tRNA_SAD"/>
</dbReference>
<dbReference type="SMART" id="SM00863">
    <property type="entry name" value="tRNA_SAD"/>
    <property type="match status" value="1"/>
</dbReference>
<dbReference type="PANTHER" id="PTHR43462">
    <property type="entry name" value="ALANYL-TRNA EDITING PROTEIN"/>
    <property type="match status" value="1"/>
</dbReference>
<evidence type="ECO:0000313" key="6">
    <source>
        <dbReference type="Proteomes" id="UP000308092"/>
    </source>
</evidence>
<dbReference type="Gene3D" id="2.40.30.130">
    <property type="match status" value="1"/>
</dbReference>
<accession>A0A4S3JGP2</accession>